<protein>
    <submittedName>
        <fullName evidence="4">Uncharacterized protein</fullName>
    </submittedName>
</protein>
<dbReference type="AlphaFoldDB" id="A0A8J2SEU9"/>
<evidence type="ECO:0000313" key="4">
    <source>
        <dbReference type="EMBL" id="CAH0371558.1"/>
    </source>
</evidence>
<feature type="repeat" description="ANK" evidence="3">
    <location>
        <begin position="25"/>
        <end position="57"/>
    </location>
</feature>
<dbReference type="SUPFAM" id="SSF48403">
    <property type="entry name" value="Ankyrin repeat"/>
    <property type="match status" value="1"/>
</dbReference>
<dbReference type="Gene3D" id="1.25.40.20">
    <property type="entry name" value="Ankyrin repeat-containing domain"/>
    <property type="match status" value="1"/>
</dbReference>
<reference evidence="4" key="1">
    <citation type="submission" date="2021-11" db="EMBL/GenBank/DDBJ databases">
        <authorList>
            <consortium name="Genoscope - CEA"/>
            <person name="William W."/>
        </authorList>
    </citation>
    <scope>NUCLEOTIDE SEQUENCE</scope>
</reference>
<dbReference type="EMBL" id="CAKKNE010000003">
    <property type="protein sequence ID" value="CAH0371558.1"/>
    <property type="molecule type" value="Genomic_DNA"/>
</dbReference>
<dbReference type="PROSITE" id="PS50088">
    <property type="entry name" value="ANK_REPEAT"/>
    <property type="match status" value="1"/>
</dbReference>
<dbReference type="Pfam" id="PF12796">
    <property type="entry name" value="Ank_2"/>
    <property type="match status" value="1"/>
</dbReference>
<proteinExistence type="predicted"/>
<dbReference type="InterPro" id="IPR002110">
    <property type="entry name" value="Ankyrin_rpt"/>
</dbReference>
<gene>
    <name evidence="4" type="ORF">PECAL_3P15070</name>
</gene>
<evidence type="ECO:0000313" key="5">
    <source>
        <dbReference type="Proteomes" id="UP000789595"/>
    </source>
</evidence>
<keyword evidence="1" id="KW-0677">Repeat</keyword>
<sequence length="325" mass="34817">MDHLTRASRGGDAAAVRRILDEDARSEIPLIAACANGYYDVVSLLLSRGFNPNRTNEAGATPLFAALYPFVCLTDTAGSPPLLSPGRVITQCSTRGMPRPVGVLGEPGLVQVPCGEGAAPWHDRRRGGRHYTLRNVPEALTRGLLCQGPHRLRNVEGKPALTISMWTGGTAYACFTDGRCGGLVAAFQEDGWADGPGGGLAWGRPGHGTMGTMSHVLSRRISPGETYASPPNSHNDTVMVVVLVPGSGPEVPDPRIRVVRALLSAGADVYGAVQRFGTPLRIVCQTPSPPLKLLVRRFLAHRMRATARHWWLPWPLACRVAGFLV</sequence>
<dbReference type="Proteomes" id="UP000789595">
    <property type="component" value="Unassembled WGS sequence"/>
</dbReference>
<dbReference type="PANTHER" id="PTHR24126">
    <property type="entry name" value="ANKYRIN REPEAT, PH AND SEC7 DOMAIN CONTAINING PROTEIN SECG-RELATED"/>
    <property type="match status" value="1"/>
</dbReference>
<name>A0A8J2SEU9_9STRA</name>
<dbReference type="PANTHER" id="PTHR24126:SF14">
    <property type="entry name" value="ANK_REP_REGION DOMAIN-CONTAINING PROTEIN"/>
    <property type="match status" value="1"/>
</dbReference>
<keyword evidence="2 3" id="KW-0040">ANK repeat</keyword>
<accession>A0A8J2SEU9</accession>
<comment type="caution">
    <text evidence="4">The sequence shown here is derived from an EMBL/GenBank/DDBJ whole genome shotgun (WGS) entry which is preliminary data.</text>
</comment>
<evidence type="ECO:0000256" key="2">
    <source>
        <dbReference type="ARBA" id="ARBA00023043"/>
    </source>
</evidence>
<evidence type="ECO:0000256" key="1">
    <source>
        <dbReference type="ARBA" id="ARBA00022737"/>
    </source>
</evidence>
<keyword evidence="5" id="KW-1185">Reference proteome</keyword>
<dbReference type="InterPro" id="IPR036770">
    <property type="entry name" value="Ankyrin_rpt-contain_sf"/>
</dbReference>
<organism evidence="4 5">
    <name type="scientific">Pelagomonas calceolata</name>
    <dbReference type="NCBI Taxonomy" id="35677"/>
    <lineage>
        <taxon>Eukaryota</taxon>
        <taxon>Sar</taxon>
        <taxon>Stramenopiles</taxon>
        <taxon>Ochrophyta</taxon>
        <taxon>Pelagophyceae</taxon>
        <taxon>Pelagomonadales</taxon>
        <taxon>Pelagomonadaceae</taxon>
        <taxon>Pelagomonas</taxon>
    </lineage>
</organism>
<evidence type="ECO:0000256" key="3">
    <source>
        <dbReference type="PROSITE-ProRule" id="PRU00023"/>
    </source>
</evidence>